<dbReference type="PANTHER" id="PTHR13789">
    <property type="entry name" value="MONOOXYGENASE"/>
    <property type="match status" value="1"/>
</dbReference>
<dbReference type="InterPro" id="IPR050493">
    <property type="entry name" value="FAD-dep_Monooxygenase_BioMet"/>
</dbReference>
<organism evidence="4 5">
    <name type="scientific">Telluria antibiotica</name>
    <dbReference type="NCBI Taxonomy" id="2717319"/>
    <lineage>
        <taxon>Bacteria</taxon>
        <taxon>Pseudomonadati</taxon>
        <taxon>Pseudomonadota</taxon>
        <taxon>Betaproteobacteria</taxon>
        <taxon>Burkholderiales</taxon>
        <taxon>Oxalobacteraceae</taxon>
        <taxon>Telluria group</taxon>
        <taxon>Telluria</taxon>
    </lineage>
</organism>
<keyword evidence="5" id="KW-1185">Reference proteome</keyword>
<evidence type="ECO:0000256" key="1">
    <source>
        <dbReference type="ARBA" id="ARBA00023002"/>
    </source>
</evidence>
<dbReference type="EMBL" id="JAAQOM010000003">
    <property type="protein sequence ID" value="NIA53181.1"/>
    <property type="molecule type" value="Genomic_DNA"/>
</dbReference>
<evidence type="ECO:0000313" key="4">
    <source>
        <dbReference type="EMBL" id="NIA53181.1"/>
    </source>
</evidence>
<accession>A0ABX0P7D7</accession>
<dbReference type="Proteomes" id="UP000716322">
    <property type="component" value="Unassembled WGS sequence"/>
</dbReference>
<proteinExistence type="predicted"/>
<dbReference type="Gene3D" id="3.50.50.60">
    <property type="entry name" value="FAD/NAD(P)-binding domain"/>
    <property type="match status" value="1"/>
</dbReference>
<dbReference type="RefSeq" id="WP_166857539.1">
    <property type="nucleotide sequence ID" value="NZ_JAAQOM010000003.1"/>
</dbReference>
<evidence type="ECO:0000259" key="3">
    <source>
        <dbReference type="Pfam" id="PF01494"/>
    </source>
</evidence>
<evidence type="ECO:0000313" key="5">
    <source>
        <dbReference type="Proteomes" id="UP000716322"/>
    </source>
</evidence>
<reference evidence="4 5" key="1">
    <citation type="submission" date="2020-03" db="EMBL/GenBank/DDBJ databases">
        <title>Genome sequence of strain Massilia sp. TW-1.</title>
        <authorList>
            <person name="Chaudhary D.K."/>
        </authorList>
    </citation>
    <scope>NUCLEOTIDE SEQUENCE [LARGE SCALE GENOMIC DNA]</scope>
    <source>
        <strain evidence="4 5">TW-1</strain>
    </source>
</reference>
<feature type="domain" description="FAD-binding" evidence="3">
    <location>
        <begin position="2"/>
        <end position="316"/>
    </location>
</feature>
<dbReference type="PRINTS" id="PR00420">
    <property type="entry name" value="RNGMNOXGNASE"/>
</dbReference>
<evidence type="ECO:0000256" key="2">
    <source>
        <dbReference type="ARBA" id="ARBA00023033"/>
    </source>
</evidence>
<comment type="caution">
    <text evidence="4">The sequence shown here is derived from an EMBL/GenBank/DDBJ whole genome shotgun (WGS) entry which is preliminary data.</text>
</comment>
<sequence length="393" mass="42358">MKIAILGGGVAGIASAIAFRQQGFDVTVHERRPADENIGAGIVVWPNAAFVLAQFGLLDEMAAVAGRPRAMRRLSRHGDDLGALDIGLIDARMGYPSLSVLRADFQRILTSRLRSLGVAVQYGRRVVDIDTSDDDAARVHFDDGSMLTADLIVGADGRMASCARRYVTGANTPIYQGFVNWIGVHEGEDIAFDVDAISDYWGTGERFGIVPVGRHTAYWAGGAAQDAVGARDPAAYHDELLRRFADWAAPVRHIIAGTPAARINKIYVHDHDPVPTWHRHNLVMIGDAAHAALPTSGQGACQALEDAWHLAHCVASHPDDLGQALQAFTALRFQKTAGIAMAGRSLASSLFDRDEAACRARDDNSRRADFTQLAMAMADGWSRHLPLRVGVPG</sequence>
<dbReference type="InterPro" id="IPR002938">
    <property type="entry name" value="FAD-bd"/>
</dbReference>
<dbReference type="PANTHER" id="PTHR13789:SF309">
    <property type="entry name" value="PUTATIVE (AFU_ORTHOLOGUE AFUA_6G14510)-RELATED"/>
    <property type="match status" value="1"/>
</dbReference>
<dbReference type="SUPFAM" id="SSF51905">
    <property type="entry name" value="FAD/NAD(P)-binding domain"/>
    <property type="match status" value="1"/>
</dbReference>
<dbReference type="Pfam" id="PF01494">
    <property type="entry name" value="FAD_binding_3"/>
    <property type="match status" value="1"/>
</dbReference>
<keyword evidence="1" id="KW-0560">Oxidoreductase</keyword>
<dbReference type="InterPro" id="IPR036188">
    <property type="entry name" value="FAD/NAD-bd_sf"/>
</dbReference>
<keyword evidence="2 4" id="KW-0503">Monooxygenase</keyword>
<protein>
    <submittedName>
        <fullName evidence="4">Flavoprotein monooxygenase acting on aromatic compound</fullName>
    </submittedName>
</protein>
<dbReference type="GO" id="GO:0004497">
    <property type="term" value="F:monooxygenase activity"/>
    <property type="evidence" value="ECO:0007669"/>
    <property type="project" value="UniProtKB-KW"/>
</dbReference>
<gene>
    <name evidence="4" type="ORF">HAV22_05875</name>
</gene>
<name>A0ABX0P7D7_9BURK</name>